<sequence length="247" mass="28012">MSPLQPPNPQLAREDNYIDLTKAEGGKPTVKGDLIVEAEGVARSPQGIVATLLETESSTLHPLNCQANLCAFIEVSSRKDYLLAKCLRSRVGLERFGLSLSGDFVKLYLRSSSFVSLVEVKSSNRLVGEVSYLRLVQVVDRVDWHDVLVFPKYIEPLGRVFHKFLSTFKGFSKKSTKFHIARYKALGEILLTLSSHFVHEIDKQRLRVFHDIIDHLKNVGLELSWLEAHLGCFEQVLEHTSFVKEYQ</sequence>
<dbReference type="AlphaFoldDB" id="A0A5J5C9N9"/>
<evidence type="ECO:0000313" key="1">
    <source>
        <dbReference type="EMBL" id="KAA8550301.1"/>
    </source>
</evidence>
<accession>A0A5J5C9N9</accession>
<evidence type="ECO:0000313" key="2">
    <source>
        <dbReference type="Proteomes" id="UP000325577"/>
    </source>
</evidence>
<reference evidence="1 2" key="1">
    <citation type="submission" date="2019-09" db="EMBL/GenBank/DDBJ databases">
        <title>A chromosome-level genome assembly of the Chinese tupelo Nyssa sinensis.</title>
        <authorList>
            <person name="Yang X."/>
            <person name="Kang M."/>
            <person name="Yang Y."/>
            <person name="Xiong H."/>
            <person name="Wang M."/>
            <person name="Zhang Z."/>
            <person name="Wang Z."/>
            <person name="Wu H."/>
            <person name="Ma T."/>
            <person name="Liu J."/>
            <person name="Xi Z."/>
        </authorList>
    </citation>
    <scope>NUCLEOTIDE SEQUENCE [LARGE SCALE GENOMIC DNA]</scope>
    <source>
        <strain evidence="1">J267</strain>
        <tissue evidence="1">Leaf</tissue>
    </source>
</reference>
<organism evidence="1 2">
    <name type="scientific">Nyssa sinensis</name>
    <dbReference type="NCBI Taxonomy" id="561372"/>
    <lineage>
        <taxon>Eukaryota</taxon>
        <taxon>Viridiplantae</taxon>
        <taxon>Streptophyta</taxon>
        <taxon>Embryophyta</taxon>
        <taxon>Tracheophyta</taxon>
        <taxon>Spermatophyta</taxon>
        <taxon>Magnoliopsida</taxon>
        <taxon>eudicotyledons</taxon>
        <taxon>Gunneridae</taxon>
        <taxon>Pentapetalae</taxon>
        <taxon>asterids</taxon>
        <taxon>Cornales</taxon>
        <taxon>Nyssaceae</taxon>
        <taxon>Nyssa</taxon>
    </lineage>
</organism>
<name>A0A5J5C9N9_9ASTE</name>
<gene>
    <name evidence="1" type="ORF">F0562_001985</name>
</gene>
<dbReference type="Proteomes" id="UP000325577">
    <property type="component" value="Linkage Group LG0"/>
</dbReference>
<keyword evidence="2" id="KW-1185">Reference proteome</keyword>
<protein>
    <submittedName>
        <fullName evidence="1">Uncharacterized protein</fullName>
    </submittedName>
</protein>
<dbReference type="EMBL" id="CM018031">
    <property type="protein sequence ID" value="KAA8550301.1"/>
    <property type="molecule type" value="Genomic_DNA"/>
</dbReference>
<proteinExistence type="predicted"/>